<dbReference type="Pfam" id="PF00005">
    <property type="entry name" value="ABC_tran"/>
    <property type="match status" value="1"/>
</dbReference>
<dbReference type="CDD" id="cd03255">
    <property type="entry name" value="ABC_MJ0796_LolCDE_FtsE"/>
    <property type="match status" value="1"/>
</dbReference>
<dbReference type="InterPro" id="IPR003593">
    <property type="entry name" value="AAA+_ATPase"/>
</dbReference>
<dbReference type="Gene3D" id="3.40.50.300">
    <property type="entry name" value="P-loop containing nucleotide triphosphate hydrolases"/>
    <property type="match status" value="1"/>
</dbReference>
<evidence type="ECO:0000259" key="5">
    <source>
        <dbReference type="PROSITE" id="PS50893"/>
    </source>
</evidence>
<evidence type="ECO:0000313" key="7">
    <source>
        <dbReference type="Proteomes" id="UP000306196"/>
    </source>
</evidence>
<sequence length="220" mass="24035">MPALTVKDLHRRYHLAGHEIHVLRGLTFDVEHGEKVFLRGASGAGKTTLLYTMGGLEKPTSGDVLINGQPLYAASKNQRAHIRNQSLGFVFQNYHLIPDLTALENVALPSLIRGKPALERASQLLERVGLGERLQHLPTELSGGEQQRVALARALINDPKIILADEPTGNLDAQNGKQIIDLLFGIIEESNRTLVVVTHDAQLATRGDRTLIIENGQLAA</sequence>
<reference evidence="6 7" key="1">
    <citation type="submission" date="2019-05" db="EMBL/GenBank/DDBJ databases">
        <title>Verrucobacter flavum gen. nov., sp. nov. a new member of the family Verrucomicrobiaceae.</title>
        <authorList>
            <person name="Szuroczki S."/>
            <person name="Abbaszade G."/>
            <person name="Szabo A."/>
            <person name="Felfoldi T."/>
            <person name="Schumann P."/>
            <person name="Boka K."/>
            <person name="Keki Z."/>
            <person name="Toumi M."/>
            <person name="Toth E."/>
        </authorList>
    </citation>
    <scope>NUCLEOTIDE SEQUENCE [LARGE SCALE GENOMIC DNA]</scope>
    <source>
        <strain evidence="6 7">MG-N-17</strain>
    </source>
</reference>
<evidence type="ECO:0000256" key="3">
    <source>
        <dbReference type="ARBA" id="ARBA00022840"/>
    </source>
</evidence>
<dbReference type="InterPro" id="IPR027417">
    <property type="entry name" value="P-loop_NTPase"/>
</dbReference>
<keyword evidence="2" id="KW-0547">Nucleotide-binding</keyword>
<proteinExistence type="inferred from homology"/>
<dbReference type="GO" id="GO:0022857">
    <property type="term" value="F:transmembrane transporter activity"/>
    <property type="evidence" value="ECO:0007669"/>
    <property type="project" value="TreeGrafter"/>
</dbReference>
<evidence type="ECO:0000256" key="2">
    <source>
        <dbReference type="ARBA" id="ARBA00022741"/>
    </source>
</evidence>
<dbReference type="EMBL" id="VAUV01000020">
    <property type="protein sequence ID" value="TLD68731.1"/>
    <property type="molecule type" value="Genomic_DNA"/>
</dbReference>
<dbReference type="PANTHER" id="PTHR24220">
    <property type="entry name" value="IMPORT ATP-BINDING PROTEIN"/>
    <property type="match status" value="1"/>
</dbReference>
<evidence type="ECO:0000313" key="6">
    <source>
        <dbReference type="EMBL" id="TLD68731.1"/>
    </source>
</evidence>
<accession>A0A5R8K8W0</accession>
<dbReference type="GO" id="GO:0005886">
    <property type="term" value="C:plasma membrane"/>
    <property type="evidence" value="ECO:0007669"/>
    <property type="project" value="TreeGrafter"/>
</dbReference>
<dbReference type="GO" id="GO:0098796">
    <property type="term" value="C:membrane protein complex"/>
    <property type="evidence" value="ECO:0007669"/>
    <property type="project" value="UniProtKB-ARBA"/>
</dbReference>
<dbReference type="InterPro" id="IPR017871">
    <property type="entry name" value="ABC_transporter-like_CS"/>
</dbReference>
<keyword evidence="3 6" id="KW-0067">ATP-binding</keyword>
<dbReference type="PANTHER" id="PTHR24220:SF689">
    <property type="entry name" value="LIPOPROTEIN-RELEASING SYSTEM ATP-BINDING PROTEIN LOLD"/>
    <property type="match status" value="1"/>
</dbReference>
<dbReference type="Proteomes" id="UP000306196">
    <property type="component" value="Unassembled WGS sequence"/>
</dbReference>
<dbReference type="PROSITE" id="PS50893">
    <property type="entry name" value="ABC_TRANSPORTER_2"/>
    <property type="match status" value="1"/>
</dbReference>
<evidence type="ECO:0000256" key="1">
    <source>
        <dbReference type="ARBA" id="ARBA00022448"/>
    </source>
</evidence>
<name>A0A5R8K8W0_9BACT</name>
<dbReference type="AlphaFoldDB" id="A0A5R8K8W0"/>
<dbReference type="InterPro" id="IPR015854">
    <property type="entry name" value="ABC_transpr_LolD-like"/>
</dbReference>
<dbReference type="GO" id="GO:0005524">
    <property type="term" value="F:ATP binding"/>
    <property type="evidence" value="ECO:0007669"/>
    <property type="project" value="UniProtKB-KW"/>
</dbReference>
<dbReference type="RefSeq" id="WP_138088342.1">
    <property type="nucleotide sequence ID" value="NZ_VAUV01000020.1"/>
</dbReference>
<keyword evidence="7" id="KW-1185">Reference proteome</keyword>
<organism evidence="6 7">
    <name type="scientific">Phragmitibacter flavus</name>
    <dbReference type="NCBI Taxonomy" id="2576071"/>
    <lineage>
        <taxon>Bacteria</taxon>
        <taxon>Pseudomonadati</taxon>
        <taxon>Verrucomicrobiota</taxon>
        <taxon>Verrucomicrobiia</taxon>
        <taxon>Verrucomicrobiales</taxon>
        <taxon>Verrucomicrobiaceae</taxon>
        <taxon>Phragmitibacter</taxon>
    </lineage>
</organism>
<protein>
    <submittedName>
        <fullName evidence="6">ABC transporter ATP-binding protein</fullName>
    </submittedName>
</protein>
<evidence type="ECO:0000256" key="4">
    <source>
        <dbReference type="ARBA" id="ARBA00038388"/>
    </source>
</evidence>
<dbReference type="PROSITE" id="PS00211">
    <property type="entry name" value="ABC_TRANSPORTER_1"/>
    <property type="match status" value="1"/>
</dbReference>
<feature type="domain" description="ABC transporter" evidence="5">
    <location>
        <begin position="4"/>
        <end position="220"/>
    </location>
</feature>
<dbReference type="SMART" id="SM00382">
    <property type="entry name" value="AAA"/>
    <property type="match status" value="1"/>
</dbReference>
<comment type="similarity">
    <text evidence="4">Belongs to the ABC transporter superfamily. Macrolide exporter (TC 3.A.1.122) family.</text>
</comment>
<dbReference type="InterPro" id="IPR003439">
    <property type="entry name" value="ABC_transporter-like_ATP-bd"/>
</dbReference>
<dbReference type="InterPro" id="IPR017911">
    <property type="entry name" value="MacB-like_ATP-bd"/>
</dbReference>
<dbReference type="OrthoDB" id="9783924at2"/>
<keyword evidence="1" id="KW-0813">Transport</keyword>
<dbReference type="GO" id="GO:0016887">
    <property type="term" value="F:ATP hydrolysis activity"/>
    <property type="evidence" value="ECO:0007669"/>
    <property type="project" value="InterPro"/>
</dbReference>
<dbReference type="SUPFAM" id="SSF52540">
    <property type="entry name" value="P-loop containing nucleoside triphosphate hydrolases"/>
    <property type="match status" value="1"/>
</dbReference>
<gene>
    <name evidence="6" type="ORF">FEM03_21360</name>
</gene>
<dbReference type="FunFam" id="3.40.50.300:FF:000032">
    <property type="entry name" value="Export ABC transporter ATP-binding protein"/>
    <property type="match status" value="1"/>
</dbReference>
<comment type="caution">
    <text evidence="6">The sequence shown here is derived from an EMBL/GenBank/DDBJ whole genome shotgun (WGS) entry which is preliminary data.</text>
</comment>